<evidence type="ECO:0000313" key="1">
    <source>
        <dbReference type="EMBL" id="WPX08952.1"/>
    </source>
</evidence>
<keyword evidence="2" id="KW-1185">Reference proteome</keyword>
<accession>A0ABZ0TZQ3</accession>
<reference evidence="1 2" key="1">
    <citation type="submission" date="2023-12" db="EMBL/GenBank/DDBJ databases">
        <authorList>
            <person name="Manesh M.J.H."/>
            <person name="Bing R.G."/>
            <person name="Willard D.J."/>
            <person name="Kelly R.M."/>
        </authorList>
    </citation>
    <scope>NUCLEOTIDE SEQUENCE [LARGE SCALE GENOMIC DNA]</scope>
    <source>
        <strain evidence="1 2">DSM 8977</strain>
    </source>
</reference>
<gene>
    <name evidence="1" type="ORF">SOJ16_000117</name>
</gene>
<dbReference type="Proteomes" id="UP001322744">
    <property type="component" value="Chromosome"/>
</dbReference>
<proteinExistence type="predicted"/>
<dbReference type="EMBL" id="CP139957">
    <property type="protein sequence ID" value="WPX08952.1"/>
    <property type="molecule type" value="Genomic_DNA"/>
</dbReference>
<evidence type="ECO:0000313" key="2">
    <source>
        <dbReference type="Proteomes" id="UP001322744"/>
    </source>
</evidence>
<protein>
    <submittedName>
        <fullName evidence="1">Uncharacterized protein</fullName>
    </submittedName>
</protein>
<sequence>MHIKTRREDYRAEMRSNSVEALQNRKEDNYLIGRAKQKKTAVI</sequence>
<name>A0ABZ0TZQ3_9FIRM</name>
<organism evidence="1 2">
    <name type="scientific">Anaerocellum danielii</name>
    <dbReference type="NCBI Taxonomy" id="1387557"/>
    <lineage>
        <taxon>Bacteria</taxon>
        <taxon>Bacillati</taxon>
        <taxon>Bacillota</taxon>
        <taxon>Bacillota incertae sedis</taxon>
        <taxon>Caldicellulosiruptorales</taxon>
        <taxon>Caldicellulosiruptoraceae</taxon>
        <taxon>Anaerocellum</taxon>
    </lineage>
</organism>
<dbReference type="RefSeq" id="WP_268748660.1">
    <property type="nucleotide sequence ID" value="NZ_CP139957.1"/>
</dbReference>